<evidence type="ECO:0000313" key="4">
    <source>
        <dbReference type="Proteomes" id="UP000299211"/>
    </source>
</evidence>
<evidence type="ECO:0000313" key="2">
    <source>
        <dbReference type="EMBL" id="GDY69184.1"/>
    </source>
</evidence>
<dbReference type="Pfam" id="PF00496">
    <property type="entry name" value="SBP_bac_5"/>
    <property type="match status" value="1"/>
</dbReference>
<dbReference type="RefSeq" id="WP_010982312.1">
    <property type="nucleotide sequence ID" value="NZ_BAABTN010000011.1"/>
</dbReference>
<dbReference type="Gene3D" id="3.40.190.10">
    <property type="entry name" value="Periplasmic binding protein-like II"/>
    <property type="match status" value="1"/>
</dbReference>
<comment type="caution">
    <text evidence="2">The sequence shown here is derived from an EMBL/GenBank/DDBJ whole genome shotgun (WGS) entry which is preliminary data.</text>
</comment>
<dbReference type="SUPFAM" id="SSF53850">
    <property type="entry name" value="Periplasmic binding protein-like II"/>
    <property type="match status" value="1"/>
</dbReference>
<accession>A0A4D4MBI0</accession>
<evidence type="ECO:0000313" key="5">
    <source>
        <dbReference type="Proteomes" id="UP000302139"/>
    </source>
</evidence>
<dbReference type="Gene3D" id="3.10.105.10">
    <property type="entry name" value="Dipeptide-binding Protein, Domain 3"/>
    <property type="match status" value="1"/>
</dbReference>
<proteinExistence type="predicted"/>
<evidence type="ECO:0000259" key="1">
    <source>
        <dbReference type="Pfam" id="PF00496"/>
    </source>
</evidence>
<dbReference type="OMA" id="PLYQKPT"/>
<dbReference type="InterPro" id="IPR000914">
    <property type="entry name" value="SBP_5_dom"/>
</dbReference>
<dbReference type="GO" id="GO:0015833">
    <property type="term" value="P:peptide transport"/>
    <property type="evidence" value="ECO:0007669"/>
    <property type="project" value="TreeGrafter"/>
</dbReference>
<dbReference type="PANTHER" id="PTHR30290:SF65">
    <property type="entry name" value="MONOACYL PHOSPHATIDYLINOSITOL TETRAMANNOSIDE-BINDING PROTEIN LPQW-RELATED"/>
    <property type="match status" value="1"/>
</dbReference>
<dbReference type="PANTHER" id="PTHR30290">
    <property type="entry name" value="PERIPLASMIC BINDING COMPONENT OF ABC TRANSPORTER"/>
    <property type="match status" value="1"/>
</dbReference>
<dbReference type="AlphaFoldDB" id="A0A4D4MBI0"/>
<reference evidence="3 4" key="1">
    <citation type="submission" date="2019-04" db="EMBL/GenBank/DDBJ databases">
        <title>Draft genome sequences of Streptomyces avermitilis ATCC 31267.</title>
        <authorList>
            <person name="Komaki H."/>
            <person name="Tamura T."/>
            <person name="Hosoyama A."/>
        </authorList>
    </citation>
    <scope>NUCLEOTIDE SEQUENCE [LARGE SCALE GENOMIC DNA]</scope>
    <source>
        <strain evidence="3 4">ATCC 31267</strain>
    </source>
</reference>
<dbReference type="EMBL" id="BJHY01000002">
    <property type="protein sequence ID" value="GDY79433.1"/>
    <property type="molecule type" value="Genomic_DNA"/>
</dbReference>
<dbReference type="GeneID" id="41537988"/>
<name>A0A4D4MBI0_STRAX</name>
<evidence type="ECO:0000313" key="3">
    <source>
        <dbReference type="EMBL" id="GDY79433.1"/>
    </source>
</evidence>
<dbReference type="InterPro" id="IPR039424">
    <property type="entry name" value="SBP_5"/>
</dbReference>
<dbReference type="Proteomes" id="UP000302139">
    <property type="component" value="Unassembled WGS sequence"/>
</dbReference>
<organism evidence="2 5">
    <name type="scientific">Streptomyces avermitilis</name>
    <dbReference type="NCBI Taxonomy" id="33903"/>
    <lineage>
        <taxon>Bacteria</taxon>
        <taxon>Bacillati</taxon>
        <taxon>Actinomycetota</taxon>
        <taxon>Actinomycetes</taxon>
        <taxon>Kitasatosporales</taxon>
        <taxon>Streptomycetaceae</taxon>
        <taxon>Streptomyces</taxon>
    </lineage>
</organism>
<gene>
    <name evidence="2" type="primary">oppA</name>
    <name evidence="2" type="ORF">SAV14893_085770</name>
    <name evidence="3" type="ORF">SAV31267_089180</name>
</gene>
<sequence length="595" mass="64607">MFSAGGCTYLAVNTHTIATVTRGDDLAVGYASAMLGAVHGLVGDELGAYSGAEHQPSEGITVELNDSNRTAVKPGGTYVHAVGNTPPNWNLLSAVGNVVETGMVLQLITPSPYVAFPDLQNHWNEDLLASEPELVATDPQTIVYRLRPEACWNDGTPVGVEDFRYTWRVSSGHHSPACLPSTHAGYELIESVEGDHDGRTVVVTLAPGKAFPDWDAMFSYLYPAHIAARAGDLGTADGLAAAFASFDQVVPTWSAGPYQVEHIEPGVEVVLVANPNWYGRVVPSLDRVVFRVVSDPVALVDAVRHRVVHGMSTPHPTKALVDAFRDMPGVRYELSQGLIWEHLDLNTRNPFLADAGLRRAILTAVDRDEILAETVGTFHPDVKPSNSHNFYLGQPAYRDVITGTGQGSGDIAAAERLLHAAGYTIRDGRLRTPDGSAVAVLRFRHAPGDVMRRRTGELVRDQLRHIGLEVRIEPTDRPGTMVAGDYDIVAFNWIGSPLRVGPARDMWTTGGGMNFGHFSHAEVDRLIGEANETLDLVKAHELLNRADEVLSHEAYSLPLCQKPSLLVVDDRFANVRANPTNGLVIYNAQEWGLRA</sequence>
<feature type="domain" description="Solute-binding protein family 5" evidence="1">
    <location>
        <begin position="128"/>
        <end position="514"/>
    </location>
</feature>
<dbReference type="EMBL" id="BJHX01000002">
    <property type="protein sequence ID" value="GDY69184.1"/>
    <property type="molecule type" value="Genomic_DNA"/>
</dbReference>
<protein>
    <submittedName>
        <fullName evidence="2">Peptide ABC transporter substrate-binding protein</fullName>
    </submittedName>
</protein>
<dbReference type="CDD" id="cd08501">
    <property type="entry name" value="PBP2_Lpqw"/>
    <property type="match status" value="1"/>
</dbReference>
<dbReference type="Proteomes" id="UP000299211">
    <property type="component" value="Unassembled WGS sequence"/>
</dbReference>
<reference evidence="2 5" key="2">
    <citation type="submission" date="2019-04" db="EMBL/GenBank/DDBJ databases">
        <title>Draft genome sequences of Streptomyces avermitilis NBRC 14893.</title>
        <authorList>
            <person name="Komaki H."/>
            <person name="Tamura T."/>
            <person name="Hosoyama A."/>
        </authorList>
    </citation>
    <scope>NUCLEOTIDE SEQUENCE [LARGE SCALE GENOMIC DNA]</scope>
    <source>
        <strain evidence="2 5">NBRC 14893</strain>
    </source>
</reference>
<dbReference type="GO" id="GO:1904680">
    <property type="term" value="F:peptide transmembrane transporter activity"/>
    <property type="evidence" value="ECO:0007669"/>
    <property type="project" value="TreeGrafter"/>
</dbReference>
<dbReference type="Gene3D" id="3.90.76.10">
    <property type="entry name" value="Dipeptide-binding Protein, Domain 1"/>
    <property type="match status" value="1"/>
</dbReference>
<dbReference type="STRING" id="33903.AQJ43_29085"/>